<dbReference type="Gramene" id="OIW21699">
    <property type="protein sequence ID" value="OIW21699"/>
    <property type="gene ID" value="TanjilG_08102"/>
</dbReference>
<dbReference type="Proteomes" id="UP000188354">
    <property type="component" value="Unassembled WGS sequence"/>
</dbReference>
<protein>
    <submittedName>
        <fullName evidence="2">Uncharacterized protein</fullName>
    </submittedName>
</protein>
<dbReference type="EMBL" id="MLAU01030783">
    <property type="protein sequence ID" value="OIW21699.1"/>
    <property type="molecule type" value="Genomic_DNA"/>
</dbReference>
<keyword evidence="3" id="KW-1185">Reference proteome</keyword>
<evidence type="ECO:0000256" key="1">
    <source>
        <dbReference type="SAM" id="MobiDB-lite"/>
    </source>
</evidence>
<name>A0A394DG73_LUPAN</name>
<evidence type="ECO:0000313" key="3">
    <source>
        <dbReference type="Proteomes" id="UP000188354"/>
    </source>
</evidence>
<gene>
    <name evidence="2" type="ORF">TanjilG_08102</name>
</gene>
<organism evidence="2 3">
    <name type="scientific">Lupinus angustifolius</name>
    <name type="common">Narrow-leaved blue lupine</name>
    <dbReference type="NCBI Taxonomy" id="3871"/>
    <lineage>
        <taxon>Eukaryota</taxon>
        <taxon>Viridiplantae</taxon>
        <taxon>Streptophyta</taxon>
        <taxon>Embryophyta</taxon>
        <taxon>Tracheophyta</taxon>
        <taxon>Spermatophyta</taxon>
        <taxon>Magnoliopsida</taxon>
        <taxon>eudicotyledons</taxon>
        <taxon>Gunneridae</taxon>
        <taxon>Pentapetalae</taxon>
        <taxon>rosids</taxon>
        <taxon>fabids</taxon>
        <taxon>Fabales</taxon>
        <taxon>Fabaceae</taxon>
        <taxon>Papilionoideae</taxon>
        <taxon>50 kb inversion clade</taxon>
        <taxon>genistoids sensu lato</taxon>
        <taxon>core genistoids</taxon>
        <taxon>Genisteae</taxon>
        <taxon>Lupinus</taxon>
    </lineage>
</organism>
<comment type="caution">
    <text evidence="2">The sequence shown here is derived from an EMBL/GenBank/DDBJ whole genome shotgun (WGS) entry which is preliminary data.</text>
</comment>
<proteinExistence type="predicted"/>
<sequence length="217" mass="24993">MASFLASVDVERKRGQKGGSKVRVERDDSDISTYSVRSDKDREEVINSVLLEKGRKKGQQFESCSAGVDIEERNKGVAGEKGLQKVSPRDEEEELDGVRKKVKEDGCCSKVIGLRVARSGLINYKKKGTVFRKKRRRSWALFLKPNIKKGKELFCKTPLSRSTWASLRKWFPLRVNWVALKRALLLKGKRIQLQEKFKAPWLRFNLLQKITNQGKIW</sequence>
<feature type="region of interest" description="Disordered" evidence="1">
    <location>
        <begin position="1"/>
        <end position="32"/>
    </location>
</feature>
<dbReference type="AlphaFoldDB" id="A0A394DG73"/>
<accession>A0A394DG73</accession>
<reference evidence="2 3" key="1">
    <citation type="journal article" date="2017" name="Plant Biotechnol. J.">
        <title>A comprehensive draft genome sequence for lupin (Lupinus angustifolius), an emerging health food: insights into plant-microbe interactions and legume evolution.</title>
        <authorList>
            <person name="Hane J.K."/>
            <person name="Ming Y."/>
            <person name="Kamphuis L.G."/>
            <person name="Nelson M.N."/>
            <person name="Garg G."/>
            <person name="Atkins C.A."/>
            <person name="Bayer P.E."/>
            <person name="Bravo A."/>
            <person name="Bringans S."/>
            <person name="Cannon S."/>
            <person name="Edwards D."/>
            <person name="Foley R."/>
            <person name="Gao L.L."/>
            <person name="Harrison M.J."/>
            <person name="Huang W."/>
            <person name="Hurgobin B."/>
            <person name="Li S."/>
            <person name="Liu C.W."/>
            <person name="McGrath A."/>
            <person name="Morahan G."/>
            <person name="Murray J."/>
            <person name="Weller J."/>
            <person name="Jian J."/>
            <person name="Singh K.B."/>
        </authorList>
    </citation>
    <scope>NUCLEOTIDE SEQUENCE [LARGE SCALE GENOMIC DNA]</scope>
    <source>
        <strain evidence="3">cv. Tanjil</strain>
        <tissue evidence="2">Whole plant</tissue>
    </source>
</reference>
<evidence type="ECO:0000313" key="2">
    <source>
        <dbReference type="EMBL" id="OIW21699.1"/>
    </source>
</evidence>